<dbReference type="SMART" id="SM00871">
    <property type="entry name" value="AraC_E_bind"/>
    <property type="match status" value="1"/>
</dbReference>
<dbReference type="RefSeq" id="WP_345014715.1">
    <property type="nucleotide sequence ID" value="NZ_BAABFC010000028.1"/>
</dbReference>
<organism evidence="5 6">
    <name type="scientific">Pseudaeromonas paramecii</name>
    <dbReference type="NCBI Taxonomy" id="2138166"/>
    <lineage>
        <taxon>Bacteria</taxon>
        <taxon>Pseudomonadati</taxon>
        <taxon>Pseudomonadota</taxon>
        <taxon>Gammaproteobacteria</taxon>
        <taxon>Aeromonadales</taxon>
        <taxon>Aeromonadaceae</taxon>
        <taxon>Pseudaeromonas</taxon>
    </lineage>
</organism>
<dbReference type="Proteomes" id="UP001501321">
    <property type="component" value="Unassembled WGS sequence"/>
</dbReference>
<dbReference type="Gene3D" id="1.10.10.60">
    <property type="entry name" value="Homeodomain-like"/>
    <property type="match status" value="2"/>
</dbReference>
<gene>
    <name evidence="5" type="ORF">GCM10023095_30720</name>
</gene>
<comment type="caution">
    <text evidence="5">The sequence shown here is derived from an EMBL/GenBank/DDBJ whole genome shotgun (WGS) entry which is preliminary data.</text>
</comment>
<dbReference type="SUPFAM" id="SSF46689">
    <property type="entry name" value="Homeodomain-like"/>
    <property type="match status" value="2"/>
</dbReference>
<dbReference type="InterPro" id="IPR029442">
    <property type="entry name" value="GyrI-like"/>
</dbReference>
<dbReference type="SUPFAM" id="SSF55136">
    <property type="entry name" value="Probable bacterial effector-binding domain"/>
    <property type="match status" value="1"/>
</dbReference>
<dbReference type="InterPro" id="IPR018062">
    <property type="entry name" value="HTH_AraC-typ_CS"/>
</dbReference>
<evidence type="ECO:0000256" key="2">
    <source>
        <dbReference type="ARBA" id="ARBA00023125"/>
    </source>
</evidence>
<dbReference type="PROSITE" id="PS01124">
    <property type="entry name" value="HTH_ARAC_FAMILY_2"/>
    <property type="match status" value="1"/>
</dbReference>
<reference evidence="6" key="1">
    <citation type="journal article" date="2019" name="Int. J. Syst. Evol. Microbiol.">
        <title>The Global Catalogue of Microorganisms (GCM) 10K type strain sequencing project: providing services to taxonomists for standard genome sequencing and annotation.</title>
        <authorList>
            <consortium name="The Broad Institute Genomics Platform"/>
            <consortium name="The Broad Institute Genome Sequencing Center for Infectious Disease"/>
            <person name="Wu L."/>
            <person name="Ma J."/>
        </authorList>
    </citation>
    <scope>NUCLEOTIDE SEQUENCE [LARGE SCALE GENOMIC DNA]</scope>
    <source>
        <strain evidence="6">JCM 32226</strain>
    </source>
</reference>
<dbReference type="PANTHER" id="PTHR40055">
    <property type="entry name" value="TRANSCRIPTIONAL REGULATOR YGIV-RELATED"/>
    <property type="match status" value="1"/>
</dbReference>
<dbReference type="PROSITE" id="PS00041">
    <property type="entry name" value="HTH_ARAC_FAMILY_1"/>
    <property type="match status" value="1"/>
</dbReference>
<keyword evidence="1" id="KW-0805">Transcription regulation</keyword>
<dbReference type="Gene3D" id="3.20.80.10">
    <property type="entry name" value="Regulatory factor, effector binding domain"/>
    <property type="match status" value="1"/>
</dbReference>
<name>A0ABP8QJU1_9GAMM</name>
<dbReference type="Pfam" id="PF06445">
    <property type="entry name" value="GyrI-like"/>
    <property type="match status" value="1"/>
</dbReference>
<keyword evidence="3" id="KW-0804">Transcription</keyword>
<keyword evidence="6" id="KW-1185">Reference proteome</keyword>
<accession>A0ABP8QJU1</accession>
<dbReference type="EMBL" id="BAABFC010000028">
    <property type="protein sequence ID" value="GAA4503852.1"/>
    <property type="molecule type" value="Genomic_DNA"/>
</dbReference>
<dbReference type="InterPro" id="IPR050908">
    <property type="entry name" value="SmbC-like"/>
</dbReference>
<evidence type="ECO:0000313" key="5">
    <source>
        <dbReference type="EMBL" id="GAA4503852.1"/>
    </source>
</evidence>
<evidence type="ECO:0000256" key="3">
    <source>
        <dbReference type="ARBA" id="ARBA00023163"/>
    </source>
</evidence>
<keyword evidence="2" id="KW-0238">DNA-binding</keyword>
<proteinExistence type="predicted"/>
<dbReference type="Pfam" id="PF12833">
    <property type="entry name" value="HTH_18"/>
    <property type="match status" value="1"/>
</dbReference>
<evidence type="ECO:0000259" key="4">
    <source>
        <dbReference type="PROSITE" id="PS01124"/>
    </source>
</evidence>
<dbReference type="InterPro" id="IPR009057">
    <property type="entry name" value="Homeodomain-like_sf"/>
</dbReference>
<dbReference type="InterPro" id="IPR020449">
    <property type="entry name" value="Tscrpt_reg_AraC-type_HTH"/>
</dbReference>
<evidence type="ECO:0000256" key="1">
    <source>
        <dbReference type="ARBA" id="ARBA00023015"/>
    </source>
</evidence>
<evidence type="ECO:0000313" key="6">
    <source>
        <dbReference type="Proteomes" id="UP001501321"/>
    </source>
</evidence>
<dbReference type="SMART" id="SM00342">
    <property type="entry name" value="HTH_ARAC"/>
    <property type="match status" value="1"/>
</dbReference>
<dbReference type="InterPro" id="IPR011256">
    <property type="entry name" value="Reg_factor_effector_dom_sf"/>
</dbReference>
<sequence length="308" mass="34478">MRHPEEYRRRLTRALHHLLRHLAQPPSLSEVAAVACFSPYHFHRLFAAVMGETLAEYGRRLRLEWALFRLLDPSRPSVAQVARELGFASPQNFAKSFKQFFGHTPSQIRACGALTRVRQLLTAQAPGPWLTSLDQRGPLAVPLPQPSGDHPMDVTLVQRPSQLLAYIRVAGPYAQTMPAGFERLGRWSQARGLCDGDWLALYWDNPEQTPEDQLRADVALSVPEGTQVGGEVQLQTLPAGTYACYRCRVTDGDFASPWQALFGQWLPDSGYQPAEGPCFEQYLNDGRESGIWELNIFTPVKPLTAEAL</sequence>
<feature type="domain" description="HTH araC/xylS-type" evidence="4">
    <location>
        <begin position="12"/>
        <end position="111"/>
    </location>
</feature>
<dbReference type="PRINTS" id="PR00032">
    <property type="entry name" value="HTHARAC"/>
</dbReference>
<protein>
    <recommendedName>
        <fullName evidence="4">HTH araC/xylS-type domain-containing protein</fullName>
    </recommendedName>
</protein>
<dbReference type="PANTHER" id="PTHR40055:SF2">
    <property type="entry name" value="DNA GYRASE INHIBITOR"/>
    <property type="match status" value="1"/>
</dbReference>
<dbReference type="InterPro" id="IPR018060">
    <property type="entry name" value="HTH_AraC"/>
</dbReference>
<dbReference type="InterPro" id="IPR010499">
    <property type="entry name" value="AraC_E-bd"/>
</dbReference>